<proteinExistence type="inferred from homology"/>
<organism evidence="3 4">
    <name type="scientific">Thermocoleostomius sinensis A174</name>
    <dbReference type="NCBI Taxonomy" id="2016057"/>
    <lineage>
        <taxon>Bacteria</taxon>
        <taxon>Bacillati</taxon>
        <taxon>Cyanobacteriota</taxon>
        <taxon>Cyanophyceae</taxon>
        <taxon>Oculatellales</taxon>
        <taxon>Oculatellaceae</taxon>
        <taxon>Thermocoleostomius</taxon>
    </lineage>
</organism>
<dbReference type="InterPro" id="IPR042099">
    <property type="entry name" value="ANL_N_sf"/>
</dbReference>
<evidence type="ECO:0000313" key="3">
    <source>
        <dbReference type="EMBL" id="WAL62468.1"/>
    </source>
</evidence>
<dbReference type="PANTHER" id="PTHR22754:SF32">
    <property type="entry name" value="DISCO-INTERACTING PROTEIN 2"/>
    <property type="match status" value="1"/>
</dbReference>
<evidence type="ECO:0000313" key="4">
    <source>
        <dbReference type="Proteomes" id="UP001163152"/>
    </source>
</evidence>
<dbReference type="GO" id="GO:0006633">
    <property type="term" value="P:fatty acid biosynthetic process"/>
    <property type="evidence" value="ECO:0007669"/>
    <property type="project" value="TreeGrafter"/>
</dbReference>
<dbReference type="PANTHER" id="PTHR22754">
    <property type="entry name" value="DISCO-INTERACTING PROTEIN 2 DIP2 -RELATED"/>
    <property type="match status" value="1"/>
</dbReference>
<comment type="similarity">
    <text evidence="1">Belongs to the ATP-dependent AMP-binding enzyme family.</text>
</comment>
<evidence type="ECO:0000259" key="2">
    <source>
        <dbReference type="Pfam" id="PF00501"/>
    </source>
</evidence>
<name>A0A9E8ZJP1_9CYAN</name>
<dbReference type="SUPFAM" id="SSF56801">
    <property type="entry name" value="Acetyl-CoA synthetase-like"/>
    <property type="match status" value="1"/>
</dbReference>
<dbReference type="EMBL" id="CP113797">
    <property type="protein sequence ID" value="WAL62468.1"/>
    <property type="molecule type" value="Genomic_DNA"/>
</dbReference>
<dbReference type="InterPro" id="IPR000873">
    <property type="entry name" value="AMP-dep_synth/lig_dom"/>
</dbReference>
<reference evidence="3" key="1">
    <citation type="submission" date="2022-12" db="EMBL/GenBank/DDBJ databases">
        <title>Polyphasic identification of a Novel Hot-Spring Cyanobacterium Ocullathermofonsia sinensis gen nov. sp. nov. and Genomic Insights on its Adaptations to the Thermal Habitat.</title>
        <authorList>
            <person name="Daroch M."/>
            <person name="Tang J."/>
            <person name="Jiang Y."/>
        </authorList>
    </citation>
    <scope>NUCLEOTIDE SEQUENCE</scope>
    <source>
        <strain evidence="3">PKUAC-SCTA174</strain>
    </source>
</reference>
<feature type="domain" description="AMP-dependent synthetase/ligase" evidence="2">
    <location>
        <begin position="28"/>
        <end position="148"/>
    </location>
</feature>
<gene>
    <name evidence="3" type="ORF">OXH18_10885</name>
</gene>
<dbReference type="AlphaFoldDB" id="A0A9E8ZJP1"/>
<dbReference type="KEGG" id="tsin:OXH18_10885"/>
<dbReference type="Gene3D" id="3.40.50.12780">
    <property type="entry name" value="N-terminal domain of ligase-like"/>
    <property type="match status" value="1"/>
</dbReference>
<dbReference type="GO" id="GO:0005886">
    <property type="term" value="C:plasma membrane"/>
    <property type="evidence" value="ECO:0007669"/>
    <property type="project" value="TreeGrafter"/>
</dbReference>
<keyword evidence="4" id="KW-1185">Reference proteome</keyword>
<sequence length="191" mass="21038">MIRCNDDFLVLAKECFTLVDLLSYRSLHQPEQVAFVFLQDGETEAARWTYRELDCRSRAIAAQLQAQGLTGERALLLYPPSLDYLAAFFGCLYAGVVAVPAYPPRNHRNTPRILAVVNDAKPAIALTTTTIQARVQALTSTVDLKQEIQQAVAEAFQQMVATGGIPMVASNLPLPPPPTKKQYATPFSRCV</sequence>
<protein>
    <submittedName>
        <fullName evidence="3">AMP-binding protein</fullName>
    </submittedName>
</protein>
<dbReference type="Proteomes" id="UP001163152">
    <property type="component" value="Chromosome"/>
</dbReference>
<dbReference type="GO" id="GO:0070566">
    <property type="term" value="F:adenylyltransferase activity"/>
    <property type="evidence" value="ECO:0007669"/>
    <property type="project" value="TreeGrafter"/>
</dbReference>
<accession>A0A9E8ZJP1</accession>
<dbReference type="Pfam" id="PF00501">
    <property type="entry name" value="AMP-binding"/>
    <property type="match status" value="1"/>
</dbReference>
<evidence type="ECO:0000256" key="1">
    <source>
        <dbReference type="ARBA" id="ARBA00006432"/>
    </source>
</evidence>